<dbReference type="Gene3D" id="3.90.220.20">
    <property type="entry name" value="DNA methylase specificity domains"/>
    <property type="match status" value="2"/>
</dbReference>
<dbReference type="Proteomes" id="UP000503287">
    <property type="component" value="Chromosome"/>
</dbReference>
<dbReference type="GO" id="GO:0004519">
    <property type="term" value="F:endonuclease activity"/>
    <property type="evidence" value="ECO:0007669"/>
    <property type="project" value="UniProtKB-KW"/>
</dbReference>
<dbReference type="CDD" id="cd17278">
    <property type="entry name" value="RMtype1_S_LdeBORF1052P-TRD2-CR2"/>
    <property type="match status" value="1"/>
</dbReference>
<dbReference type="Pfam" id="PF01420">
    <property type="entry name" value="Methylase_S"/>
    <property type="match status" value="2"/>
</dbReference>
<evidence type="ECO:0000313" key="6">
    <source>
        <dbReference type="Proteomes" id="UP000503287"/>
    </source>
</evidence>
<keyword evidence="5" id="KW-0378">Hydrolase</keyword>
<dbReference type="SUPFAM" id="SSF116734">
    <property type="entry name" value="DNA methylase specificity domain"/>
    <property type="match status" value="2"/>
</dbReference>
<keyword evidence="5" id="KW-0255">Endonuclease</keyword>
<feature type="domain" description="Type I restriction modification DNA specificity" evidence="4">
    <location>
        <begin position="262"/>
        <end position="410"/>
    </location>
</feature>
<keyword evidence="6" id="KW-1185">Reference proteome</keyword>
<dbReference type="GO" id="GO:0009307">
    <property type="term" value="P:DNA restriction-modification system"/>
    <property type="evidence" value="ECO:0007669"/>
    <property type="project" value="UniProtKB-KW"/>
</dbReference>
<organism evidence="5 6">
    <name type="scientific">Proteus vulgaris</name>
    <dbReference type="NCBI Taxonomy" id="585"/>
    <lineage>
        <taxon>Bacteria</taxon>
        <taxon>Pseudomonadati</taxon>
        <taxon>Pseudomonadota</taxon>
        <taxon>Gammaproteobacteria</taxon>
        <taxon>Enterobacterales</taxon>
        <taxon>Morganellaceae</taxon>
        <taxon>Proteus</taxon>
    </lineage>
</organism>
<comment type="similarity">
    <text evidence="1">Belongs to the type-I restriction system S methylase family.</text>
</comment>
<protein>
    <submittedName>
        <fullName evidence="5">Restriction endonuclease subunit S</fullName>
    </submittedName>
</protein>
<evidence type="ECO:0000259" key="4">
    <source>
        <dbReference type="Pfam" id="PF01420"/>
    </source>
</evidence>
<dbReference type="EMBL" id="CP047344">
    <property type="protein sequence ID" value="QIF94836.1"/>
    <property type="molecule type" value="Genomic_DNA"/>
</dbReference>
<evidence type="ECO:0000256" key="2">
    <source>
        <dbReference type="ARBA" id="ARBA00022747"/>
    </source>
</evidence>
<dbReference type="PANTHER" id="PTHR30408:SF13">
    <property type="entry name" value="TYPE I RESTRICTION ENZYME HINDI SPECIFICITY SUBUNIT"/>
    <property type="match status" value="1"/>
</dbReference>
<dbReference type="InterPro" id="IPR044946">
    <property type="entry name" value="Restrct_endonuc_typeI_TRD_sf"/>
</dbReference>
<feature type="domain" description="Type I restriction modification DNA specificity" evidence="4">
    <location>
        <begin position="3"/>
        <end position="180"/>
    </location>
</feature>
<keyword evidence="3" id="KW-0238">DNA-binding</keyword>
<dbReference type="AlphaFoldDB" id="A0A6G6SM55"/>
<reference evidence="5 6" key="1">
    <citation type="submission" date="2020-01" db="EMBL/GenBank/DDBJ databases">
        <title>The genomic epidemiology of tigecycline resistance gene tet(X) variants in a swine farm in China.</title>
        <authorList>
            <person name="Peng K."/>
            <person name="Li R."/>
        </authorList>
    </citation>
    <scope>NUCLEOTIDE SEQUENCE [LARGE SCALE GENOMIC DNA]</scope>
    <source>
        <strain evidence="5 6">ZN3</strain>
    </source>
</reference>
<sequence>MGSEWTQAKLGDYIESSLGKMLDQNKNTGEYHCYLGNSNVRWGTFELDNLSKMKFEAHEHTRYGIKKGDLIICEGGEPGRCAIWEDDIPNMKIQKALHRVRTLPGLDSEYLYYWLLFSTRTGCIEPFFTGTTIKHLTGKALKEIPIRIPPIEYQQYGAKLLRGLDKKITHNHKINQTLEKMAQTLFKSWFVDFDPVIDNALDTGFFEQDLAFSEELLRRVEVRKAVRESDNFKPLAEDIRQLFPNAFEECAEPALGLGGWVPSGWELGNLSDVTNILSGFAFKSNEFQNSGFGVIKIKNIGNDKSVDICDIQRIDISLAEKAKRFSLKDGDLLMAMTGATVGKFGFLVTENQEPYYLNQRVAKFEAIDESTAYLYCILNRKITESYIVNTAQGSAQPNISAKDILAMPLITAPQSIRELFNDKVNDSFQKIIQMRKQNIILEHLRDTLLPKLISGELSLSDIKIDIPEETLI</sequence>
<keyword evidence="5" id="KW-0540">Nuclease</keyword>
<evidence type="ECO:0000313" key="5">
    <source>
        <dbReference type="EMBL" id="QIF94836.1"/>
    </source>
</evidence>
<keyword evidence="2" id="KW-0680">Restriction system</keyword>
<dbReference type="REBASE" id="396529">
    <property type="entry name" value="S.PvuZN3ORF13450P"/>
</dbReference>
<name>A0A6G6SM55_PROVU</name>
<dbReference type="RefSeq" id="WP_164526510.1">
    <property type="nucleotide sequence ID" value="NZ_CP047344.1"/>
</dbReference>
<evidence type="ECO:0000256" key="3">
    <source>
        <dbReference type="ARBA" id="ARBA00023125"/>
    </source>
</evidence>
<dbReference type="GO" id="GO:0003677">
    <property type="term" value="F:DNA binding"/>
    <property type="evidence" value="ECO:0007669"/>
    <property type="project" value="UniProtKB-KW"/>
</dbReference>
<dbReference type="InterPro" id="IPR000055">
    <property type="entry name" value="Restrct_endonuc_typeI_TRD"/>
</dbReference>
<accession>A0A6G6SM55</accession>
<evidence type="ECO:0000256" key="1">
    <source>
        <dbReference type="ARBA" id="ARBA00010923"/>
    </source>
</evidence>
<proteinExistence type="inferred from homology"/>
<dbReference type="InterPro" id="IPR052021">
    <property type="entry name" value="Type-I_RS_S_subunit"/>
</dbReference>
<dbReference type="PANTHER" id="PTHR30408">
    <property type="entry name" value="TYPE-1 RESTRICTION ENZYME ECOKI SPECIFICITY PROTEIN"/>
    <property type="match status" value="1"/>
</dbReference>
<gene>
    <name evidence="5" type="ORF">GTH24_13445</name>
</gene>